<dbReference type="Proteomes" id="UP000214973">
    <property type="component" value="Chromosome 1"/>
</dbReference>
<name>A0A239Y8H8_9FIRM</name>
<dbReference type="AlphaFoldDB" id="A0A239Y8H8"/>
<evidence type="ECO:0000313" key="1">
    <source>
        <dbReference type="EMBL" id="SNV55551.1"/>
    </source>
</evidence>
<evidence type="ECO:0000313" key="2">
    <source>
        <dbReference type="Proteomes" id="UP000214973"/>
    </source>
</evidence>
<accession>A0A239Y8H8</accession>
<proteinExistence type="predicted"/>
<gene>
    <name evidence="1" type="ORF">SAMEA44547418_00178</name>
</gene>
<keyword evidence="2" id="KW-1185">Reference proteome</keyword>
<reference evidence="1 2" key="1">
    <citation type="submission" date="2017-06" db="EMBL/GenBank/DDBJ databases">
        <authorList>
            <consortium name="Pathogen Informatics"/>
        </authorList>
    </citation>
    <scope>NUCLEOTIDE SEQUENCE [LARGE SCALE GENOMIC DNA]</scope>
    <source>
        <strain evidence="1 2">NCTC12018</strain>
    </source>
</reference>
<dbReference type="KEGG" id="vrm:44547418_00178"/>
<organism evidence="1 2">
    <name type="scientific">Veillonella rodentium</name>
    <dbReference type="NCBI Taxonomy" id="248315"/>
    <lineage>
        <taxon>Bacteria</taxon>
        <taxon>Bacillati</taxon>
        <taxon>Bacillota</taxon>
        <taxon>Negativicutes</taxon>
        <taxon>Veillonellales</taxon>
        <taxon>Veillonellaceae</taxon>
        <taxon>Veillonella</taxon>
    </lineage>
</organism>
<sequence>MEKELIEKELLKLRYPDQRVLDINIMDLGSTTKLAAETFIIEFYHCSFIKIDNDLMNFENIQQFKNGNTGLFLQNISVDNVTIQSRTGVSNNIVKCGYAYAHGKRFEIMCTMMDIVIECLDFKIIKKSDLERNIESLIHYKEKDQ</sequence>
<protein>
    <submittedName>
        <fullName evidence="1">Uncharacterized protein</fullName>
    </submittedName>
</protein>
<dbReference type="RefSeq" id="WP_157728907.1">
    <property type="nucleotide sequence ID" value="NZ_LT906470.1"/>
</dbReference>
<dbReference type="EMBL" id="LT906470">
    <property type="protein sequence ID" value="SNV55551.1"/>
    <property type="molecule type" value="Genomic_DNA"/>
</dbReference>